<evidence type="ECO:0000313" key="3">
    <source>
        <dbReference type="Proteomes" id="UP000182660"/>
    </source>
</evidence>
<organism evidence="2 3">
    <name type="scientific">Moritella viscosa</name>
    <dbReference type="NCBI Taxonomy" id="80854"/>
    <lineage>
        <taxon>Bacteria</taxon>
        <taxon>Pseudomonadati</taxon>
        <taxon>Pseudomonadota</taxon>
        <taxon>Gammaproteobacteria</taxon>
        <taxon>Alteromonadales</taxon>
        <taxon>Moritellaceae</taxon>
        <taxon>Moritella</taxon>
    </lineage>
</organism>
<dbReference type="GeneID" id="61295140"/>
<dbReference type="PANTHER" id="PTHR13696:SF99">
    <property type="entry name" value="COBYRINIC ACID AC-DIAMIDE SYNTHASE"/>
    <property type="match status" value="1"/>
</dbReference>
<dbReference type="CDD" id="cd02042">
    <property type="entry name" value="ParAB_family"/>
    <property type="match status" value="1"/>
</dbReference>
<comment type="caution">
    <text evidence="2">The sequence shown here is derived from an EMBL/GenBank/DDBJ whole genome shotgun (WGS) entry which is preliminary data.</text>
</comment>
<feature type="domain" description="CobQ/CobB/MinD/ParA nucleotide binding" evidence="1">
    <location>
        <begin position="4"/>
        <end position="178"/>
    </location>
</feature>
<dbReference type="Gene3D" id="3.40.50.300">
    <property type="entry name" value="P-loop containing nucleotide triphosphate hydrolases"/>
    <property type="match status" value="1"/>
</dbReference>
<dbReference type="EMBL" id="FPLJ01000035">
    <property type="protein sequence ID" value="SGY87215.1"/>
    <property type="molecule type" value="Genomic_DNA"/>
</dbReference>
<dbReference type="Proteomes" id="UP000182660">
    <property type="component" value="Unassembled WGS sequence"/>
</dbReference>
<dbReference type="InterPro" id="IPR002586">
    <property type="entry name" value="CobQ/CobB/MinD/ParA_Nub-bd_dom"/>
</dbReference>
<dbReference type="RefSeq" id="WP_075471501.1">
    <property type="nucleotide sequence ID" value="NZ_CAWQZC010000105.1"/>
</dbReference>
<proteinExistence type="predicted"/>
<gene>
    <name evidence="2" type="ORF">MT2528_1224</name>
</gene>
<sequence length="247" mass="27430">MDIITVASIKGGSGKSTICEQLMFTLERELLLNLDPYGTYELTNALRSANGYRKINFLNITSIEQFKLAIKKYADKKIIIDCGGYESALTMAAISVATTIITPINDSIKEIATLKNVNATLTSISAKTNKSKKAYVLVNRVHHNKKSLSEFDNLTSKYPNLQLLKSTISYKKGLLETATSEGLTIPEYELNRVQEIRAKQAKKQQKMIDDKANGKTITLKKFVAPTLNQSVNEIYALTDELKSIING</sequence>
<keyword evidence="3" id="KW-1185">Reference proteome</keyword>
<accession>A0ABY1H9L8</accession>
<protein>
    <submittedName>
        <fullName evidence="2">ParA family protein</fullName>
    </submittedName>
</protein>
<dbReference type="SUPFAM" id="SSF52540">
    <property type="entry name" value="P-loop containing nucleoside triphosphate hydrolases"/>
    <property type="match status" value="1"/>
</dbReference>
<dbReference type="InterPro" id="IPR027417">
    <property type="entry name" value="P-loop_NTPase"/>
</dbReference>
<evidence type="ECO:0000259" key="1">
    <source>
        <dbReference type="Pfam" id="PF01656"/>
    </source>
</evidence>
<dbReference type="InterPro" id="IPR050678">
    <property type="entry name" value="DNA_Partitioning_ATPase"/>
</dbReference>
<dbReference type="PANTHER" id="PTHR13696">
    <property type="entry name" value="P-LOOP CONTAINING NUCLEOSIDE TRIPHOSPHATE HYDROLASE"/>
    <property type="match status" value="1"/>
</dbReference>
<name>A0ABY1H9L8_9GAMM</name>
<reference evidence="2 3" key="1">
    <citation type="submission" date="2016-11" db="EMBL/GenBank/DDBJ databases">
        <authorList>
            <person name="Klemetsen T."/>
        </authorList>
    </citation>
    <scope>NUCLEOTIDE SEQUENCE [LARGE SCALE GENOMIC DNA]</scope>
    <source>
        <strain evidence="2">MT 2528</strain>
    </source>
</reference>
<evidence type="ECO:0000313" key="2">
    <source>
        <dbReference type="EMBL" id="SGY87215.1"/>
    </source>
</evidence>
<dbReference type="Pfam" id="PF01656">
    <property type="entry name" value="CbiA"/>
    <property type="match status" value="1"/>
</dbReference>